<name>A0ACB8CCX5_DERSI</name>
<proteinExistence type="predicted"/>
<dbReference type="Proteomes" id="UP000821865">
    <property type="component" value="Chromosome 7"/>
</dbReference>
<accession>A0ACB8CCX5</accession>
<keyword evidence="2" id="KW-1185">Reference proteome</keyword>
<comment type="caution">
    <text evidence="1">The sequence shown here is derived from an EMBL/GenBank/DDBJ whole genome shotgun (WGS) entry which is preliminary data.</text>
</comment>
<protein>
    <submittedName>
        <fullName evidence="1">Uncharacterized protein</fullName>
    </submittedName>
</protein>
<gene>
    <name evidence="1" type="ORF">HPB49_001500</name>
</gene>
<evidence type="ECO:0000313" key="1">
    <source>
        <dbReference type="EMBL" id="KAH7940537.1"/>
    </source>
</evidence>
<sequence>MWGYRKEEPRGRKLAGLISTRGITLLTDPVNPTRVGNSVTRDPCPDFTLTKLIRHADCINTEDTLGSDHCILNICTRTLAQAKLPD</sequence>
<organism evidence="1 2">
    <name type="scientific">Dermacentor silvarum</name>
    <name type="common">Tick</name>
    <dbReference type="NCBI Taxonomy" id="543639"/>
    <lineage>
        <taxon>Eukaryota</taxon>
        <taxon>Metazoa</taxon>
        <taxon>Ecdysozoa</taxon>
        <taxon>Arthropoda</taxon>
        <taxon>Chelicerata</taxon>
        <taxon>Arachnida</taxon>
        <taxon>Acari</taxon>
        <taxon>Parasitiformes</taxon>
        <taxon>Ixodida</taxon>
        <taxon>Ixodoidea</taxon>
        <taxon>Ixodidae</taxon>
        <taxon>Rhipicephalinae</taxon>
        <taxon>Dermacentor</taxon>
    </lineage>
</organism>
<evidence type="ECO:0000313" key="2">
    <source>
        <dbReference type="Proteomes" id="UP000821865"/>
    </source>
</evidence>
<reference evidence="1" key="1">
    <citation type="submission" date="2020-05" db="EMBL/GenBank/DDBJ databases">
        <title>Large-scale comparative analyses of tick genomes elucidate their genetic diversity and vector capacities.</title>
        <authorList>
            <person name="Jia N."/>
            <person name="Wang J."/>
            <person name="Shi W."/>
            <person name="Du L."/>
            <person name="Sun Y."/>
            <person name="Zhan W."/>
            <person name="Jiang J."/>
            <person name="Wang Q."/>
            <person name="Zhang B."/>
            <person name="Ji P."/>
            <person name="Sakyi L.B."/>
            <person name="Cui X."/>
            <person name="Yuan T."/>
            <person name="Jiang B."/>
            <person name="Yang W."/>
            <person name="Lam T.T.-Y."/>
            <person name="Chang Q."/>
            <person name="Ding S."/>
            <person name="Wang X."/>
            <person name="Zhu J."/>
            <person name="Ruan X."/>
            <person name="Zhao L."/>
            <person name="Wei J."/>
            <person name="Que T."/>
            <person name="Du C."/>
            <person name="Cheng J."/>
            <person name="Dai P."/>
            <person name="Han X."/>
            <person name="Huang E."/>
            <person name="Gao Y."/>
            <person name="Liu J."/>
            <person name="Shao H."/>
            <person name="Ye R."/>
            <person name="Li L."/>
            <person name="Wei W."/>
            <person name="Wang X."/>
            <person name="Wang C."/>
            <person name="Yang T."/>
            <person name="Huo Q."/>
            <person name="Li W."/>
            <person name="Guo W."/>
            <person name="Chen H."/>
            <person name="Zhou L."/>
            <person name="Ni X."/>
            <person name="Tian J."/>
            <person name="Zhou Y."/>
            <person name="Sheng Y."/>
            <person name="Liu T."/>
            <person name="Pan Y."/>
            <person name="Xia L."/>
            <person name="Li J."/>
            <person name="Zhao F."/>
            <person name="Cao W."/>
        </authorList>
    </citation>
    <scope>NUCLEOTIDE SEQUENCE</scope>
    <source>
        <strain evidence="1">Dsil-2018</strain>
    </source>
</reference>
<dbReference type="EMBL" id="CM023476">
    <property type="protein sequence ID" value="KAH7940537.1"/>
    <property type="molecule type" value="Genomic_DNA"/>
</dbReference>